<evidence type="ECO:0000259" key="1">
    <source>
        <dbReference type="PROSITE" id="PS51729"/>
    </source>
</evidence>
<dbReference type="OrthoDB" id="5405911at2"/>
<protein>
    <submittedName>
        <fullName evidence="2">N-acetyltransferase</fullName>
    </submittedName>
</protein>
<reference evidence="2 3" key="1">
    <citation type="submission" date="2018-10" db="EMBL/GenBank/DDBJ databases">
        <title>Aeromicrobium sp. 9W16Y-2 whole genome shotgun sequence.</title>
        <authorList>
            <person name="Li F."/>
        </authorList>
    </citation>
    <scope>NUCLEOTIDE SEQUENCE [LARGE SCALE GENOMIC DNA]</scope>
    <source>
        <strain evidence="2 3">9W16Y-2</strain>
    </source>
</reference>
<dbReference type="Gene3D" id="3.40.630.30">
    <property type="match status" value="1"/>
</dbReference>
<comment type="caution">
    <text evidence="2">The sequence shown here is derived from an EMBL/GenBank/DDBJ whole genome shotgun (WGS) entry which is preliminary data.</text>
</comment>
<feature type="domain" description="N-acetyltransferase" evidence="1">
    <location>
        <begin position="8"/>
        <end position="94"/>
    </location>
</feature>
<evidence type="ECO:0000313" key="2">
    <source>
        <dbReference type="EMBL" id="RLV56019.1"/>
    </source>
</evidence>
<dbReference type="AlphaFoldDB" id="A0A3L8PMM3"/>
<dbReference type="GO" id="GO:0016740">
    <property type="term" value="F:transferase activity"/>
    <property type="evidence" value="ECO:0007669"/>
    <property type="project" value="UniProtKB-KW"/>
</dbReference>
<dbReference type="PROSITE" id="PS51729">
    <property type="entry name" value="GNAT_YJDJ"/>
    <property type="match status" value="1"/>
</dbReference>
<dbReference type="PANTHER" id="PTHR31435:SF10">
    <property type="entry name" value="BSR4717 PROTEIN"/>
    <property type="match status" value="1"/>
</dbReference>
<gene>
    <name evidence="2" type="ORF">D9V41_09010</name>
</gene>
<proteinExistence type="predicted"/>
<organism evidence="2 3">
    <name type="scientific">Aeromicrobium phragmitis</name>
    <dbReference type="NCBI Taxonomy" id="2478914"/>
    <lineage>
        <taxon>Bacteria</taxon>
        <taxon>Bacillati</taxon>
        <taxon>Actinomycetota</taxon>
        <taxon>Actinomycetes</taxon>
        <taxon>Propionibacteriales</taxon>
        <taxon>Nocardioidaceae</taxon>
        <taxon>Aeromicrobium</taxon>
    </lineage>
</organism>
<dbReference type="InterPro" id="IPR045057">
    <property type="entry name" value="Gcn5-rel_NAT"/>
</dbReference>
<keyword evidence="2" id="KW-0808">Transferase</keyword>
<sequence>MPVSTNIQQNEAASRFEIHVDDELAGFADYERRGDVWEIPYTRVFDHFGGRGLGHELVVATLTSIAEQGGQVLPTCPFVPRVIADHPEFIDLVPEDRRARYGF</sequence>
<dbReference type="Pfam" id="PF14542">
    <property type="entry name" value="Acetyltransf_CG"/>
    <property type="match status" value="1"/>
</dbReference>
<dbReference type="Proteomes" id="UP000282515">
    <property type="component" value="Unassembled WGS sequence"/>
</dbReference>
<keyword evidence="3" id="KW-1185">Reference proteome</keyword>
<accession>A0A3L8PMM3</accession>
<dbReference type="InterPro" id="IPR016181">
    <property type="entry name" value="Acyl_CoA_acyltransferase"/>
</dbReference>
<dbReference type="EMBL" id="RDBF01000005">
    <property type="protein sequence ID" value="RLV56019.1"/>
    <property type="molecule type" value="Genomic_DNA"/>
</dbReference>
<dbReference type="SUPFAM" id="SSF55729">
    <property type="entry name" value="Acyl-CoA N-acyltransferases (Nat)"/>
    <property type="match status" value="1"/>
</dbReference>
<dbReference type="InterPro" id="IPR031165">
    <property type="entry name" value="GNAT_YJDJ"/>
</dbReference>
<dbReference type="PANTHER" id="PTHR31435">
    <property type="entry name" value="PROTEIN NATD1"/>
    <property type="match status" value="1"/>
</dbReference>
<evidence type="ECO:0000313" key="3">
    <source>
        <dbReference type="Proteomes" id="UP000282515"/>
    </source>
</evidence>
<name>A0A3L8PMM3_9ACTN</name>